<dbReference type="KEGG" id="mro:MROS_2323"/>
<dbReference type="EMBL" id="CP003557">
    <property type="protein sequence ID" value="AFN73595.1"/>
    <property type="molecule type" value="Genomic_DNA"/>
</dbReference>
<dbReference type="eggNOG" id="COG2963">
    <property type="taxonomic scope" value="Bacteria"/>
</dbReference>
<feature type="coiled-coil region" evidence="1">
    <location>
        <begin position="62"/>
        <end position="89"/>
    </location>
</feature>
<dbReference type="Pfam" id="PF01527">
    <property type="entry name" value="HTH_Tnp_1"/>
    <property type="match status" value="1"/>
</dbReference>
<organism evidence="4 6">
    <name type="scientific">Melioribacter roseus (strain DSM 23840 / JCM 17771 / VKM B-2668 / P3M-2)</name>
    <dbReference type="NCBI Taxonomy" id="1191523"/>
    <lineage>
        <taxon>Bacteria</taxon>
        <taxon>Pseudomonadati</taxon>
        <taxon>Ignavibacteriota</taxon>
        <taxon>Ignavibacteria</taxon>
        <taxon>Ignavibacteriales</taxon>
        <taxon>Melioribacteraceae</taxon>
        <taxon>Melioribacter</taxon>
    </lineage>
</organism>
<dbReference type="AlphaFoldDB" id="I6ZSI5"/>
<evidence type="ECO:0000313" key="2">
    <source>
        <dbReference type="EMBL" id="AFN73595.1"/>
    </source>
</evidence>
<evidence type="ECO:0000313" key="6">
    <source>
        <dbReference type="Proteomes" id="UP000009011"/>
    </source>
</evidence>
<reference evidence="4" key="1">
    <citation type="journal article" date="2013" name="Environ. Microbiol.">
        <title>Characterization of Melioribacter roseus gen. nov., sp. nov., a novel facultatively anaerobic thermophilic cellulolytic bacterium from the class Ignavibacteria, and a proposal of a novel bacterial phylum Ignavibacteriae.</title>
        <authorList>
            <person name="Podosokorskaya O.A."/>
            <person name="Kadnikov V.V."/>
            <person name="Gavrilov S.N."/>
            <person name="Mardanov A.V."/>
            <person name="Merkel A.Y."/>
            <person name="Karnachuk O.V."/>
            <person name="Ravin N.V."/>
            <person name="Bonch-Osmolovskaya E.A."/>
            <person name="Kublanov I.V."/>
        </authorList>
    </citation>
    <scope>NUCLEOTIDE SEQUENCE</scope>
    <source>
        <strain evidence="4">P3M-2</strain>
    </source>
</reference>
<dbReference type="InterPro" id="IPR009057">
    <property type="entry name" value="Homeodomain-like_sf"/>
</dbReference>
<dbReference type="KEGG" id="mro:MROS_1210"/>
<dbReference type="PANTHER" id="PTHR33215">
    <property type="entry name" value="PROTEIN DISTAL ANTENNA"/>
    <property type="match status" value="1"/>
</dbReference>
<dbReference type="KEGG" id="mro:MROS_1755"/>
<evidence type="ECO:0000256" key="1">
    <source>
        <dbReference type="SAM" id="Coils"/>
    </source>
</evidence>
<dbReference type="EMBL" id="CP003557">
    <property type="protein sequence ID" value="AFN74447.1"/>
    <property type="molecule type" value="Genomic_DNA"/>
</dbReference>
<dbReference type="InterPro" id="IPR051839">
    <property type="entry name" value="RD_transcriptional_regulator"/>
</dbReference>
<gene>
    <name evidence="2" type="ordered locus">MROS_0351</name>
    <name evidence="3" type="ordered locus">MROS_1210</name>
    <name evidence="4" type="ordered locus">MROS_1755</name>
    <name evidence="5" type="ordered locus">MROS_2323</name>
</gene>
<evidence type="ECO:0000313" key="5">
    <source>
        <dbReference type="EMBL" id="AFN75553.1"/>
    </source>
</evidence>
<evidence type="ECO:0000313" key="3">
    <source>
        <dbReference type="EMBL" id="AFN74447.1"/>
    </source>
</evidence>
<dbReference type="Gene3D" id="1.10.10.60">
    <property type="entry name" value="Homeodomain-like"/>
    <property type="match status" value="1"/>
</dbReference>
<name>I6ZSI5_MELRP</name>
<dbReference type="EMBL" id="CP003557">
    <property type="protein sequence ID" value="AFN74989.1"/>
    <property type="molecule type" value="Genomic_DNA"/>
</dbReference>
<dbReference type="PATRIC" id="fig|1191523.3.peg.1288"/>
<proteinExistence type="predicted"/>
<dbReference type="HOGENOM" id="CLU_027402_33_2_10"/>
<protein>
    <submittedName>
        <fullName evidence="4">Transposase IS3/IS911 family protein</fullName>
    </submittedName>
</protein>
<dbReference type="Proteomes" id="UP000009011">
    <property type="component" value="Chromosome"/>
</dbReference>
<dbReference type="PANTHER" id="PTHR33215:SF13">
    <property type="entry name" value="PROTEIN DISTAL ANTENNA"/>
    <property type="match status" value="1"/>
</dbReference>
<dbReference type="KEGG" id="mro:MROS_0351"/>
<dbReference type="GO" id="GO:0004803">
    <property type="term" value="F:transposase activity"/>
    <property type="evidence" value="ECO:0007669"/>
    <property type="project" value="InterPro"/>
</dbReference>
<evidence type="ECO:0000313" key="4">
    <source>
        <dbReference type="EMBL" id="AFN74989.1"/>
    </source>
</evidence>
<accession>I6ZSI5</accession>
<dbReference type="GO" id="GO:0003677">
    <property type="term" value="F:DNA binding"/>
    <property type="evidence" value="ECO:0007669"/>
    <property type="project" value="InterPro"/>
</dbReference>
<keyword evidence="6" id="KW-1185">Reference proteome</keyword>
<sequence>MGQTRRTYDKEFKLSAVKMVTEEGMSVAEVSRDLGISENSIHKWKKKYLEDKNNAFPGKGKLKPEDEEIRRLERELKRVKMERDILKKAISFFSKDTE</sequence>
<keyword evidence="1" id="KW-0175">Coiled coil</keyword>
<dbReference type="SUPFAM" id="SSF46689">
    <property type="entry name" value="Homeodomain-like"/>
    <property type="match status" value="1"/>
</dbReference>
<dbReference type="GO" id="GO:0006313">
    <property type="term" value="P:DNA transposition"/>
    <property type="evidence" value="ECO:0007669"/>
    <property type="project" value="InterPro"/>
</dbReference>
<reference evidence="4 6" key="2">
    <citation type="journal article" date="2013" name="PLoS ONE">
        <title>Genomic analysis of Melioribacter roseus, facultatively anaerobic organotrophic bacterium representing a novel deep lineage within Bacteriodetes/Chlorobi group.</title>
        <authorList>
            <person name="Kadnikov V.V."/>
            <person name="Mardanov A.V."/>
            <person name="Podosokorskaya O.A."/>
            <person name="Gavrilov S.N."/>
            <person name="Kublanov I.V."/>
            <person name="Beletsky A.V."/>
            <person name="Bonch-Osmolovskaya E.A."/>
            <person name="Ravin N.V."/>
        </authorList>
    </citation>
    <scope>NUCLEOTIDE SEQUENCE [LARGE SCALE GENOMIC DNA]</scope>
    <source>
        <strain evidence="6">JCM 17771 / P3M-2</strain>
        <strain evidence="4">P3M-2</strain>
    </source>
</reference>
<dbReference type="InterPro" id="IPR002514">
    <property type="entry name" value="Transposase_8"/>
</dbReference>
<dbReference type="EMBL" id="CP003557">
    <property type="protein sequence ID" value="AFN75553.1"/>
    <property type="molecule type" value="Genomic_DNA"/>
</dbReference>